<comment type="caution">
    <text evidence="1">The sequence shown here is derived from an EMBL/GenBank/DDBJ whole genome shotgun (WGS) entry which is preliminary data.</text>
</comment>
<protein>
    <recommendedName>
        <fullName evidence="3">Antitoxin</fullName>
    </recommendedName>
</protein>
<dbReference type="Proteomes" id="UP000236075">
    <property type="component" value="Unassembled WGS sequence"/>
</dbReference>
<name>A0AAX0WP55_9BACT</name>
<evidence type="ECO:0000313" key="1">
    <source>
        <dbReference type="EMBL" id="PND02753.1"/>
    </source>
</evidence>
<dbReference type="RefSeq" id="WP_102741308.1">
    <property type="nucleotide sequence ID" value="NZ_CP025824.1"/>
</dbReference>
<proteinExistence type="predicted"/>
<sequence length="66" mass="7518">MKTEIDLDKLPDGCKSHLLAEAEEGLKPSEAIIRILERESFRRGFRVHLTTPRDLPRPKNPKKPAA</sequence>
<evidence type="ECO:0008006" key="3">
    <source>
        <dbReference type="Google" id="ProtNLM"/>
    </source>
</evidence>
<dbReference type="EMBL" id="PJLB01000008">
    <property type="protein sequence ID" value="PND02753.1"/>
    <property type="molecule type" value="Genomic_DNA"/>
</dbReference>
<reference evidence="1 2" key="1">
    <citation type="journal article" date="2017" name="BMC Genomics">
        <title>Genome sequencing of 39 Akkermansia muciniphila isolates reveals its population structure, genomic and functional diverisity, and global distribution in mammalian gut microbiotas.</title>
        <authorList>
            <person name="Guo X."/>
            <person name="Li S."/>
            <person name="Zhang J."/>
            <person name="Wu F."/>
            <person name="Li X."/>
            <person name="Wu D."/>
            <person name="Zhang M."/>
            <person name="Ou Z."/>
            <person name="Jie Z."/>
            <person name="Yan Q."/>
            <person name="Li P."/>
            <person name="Yi J."/>
            <person name="Peng Y."/>
        </authorList>
    </citation>
    <scope>NUCLEOTIDE SEQUENCE [LARGE SCALE GENOMIC DNA]</scope>
    <source>
        <strain evidence="1 2">GP28</strain>
    </source>
</reference>
<dbReference type="AlphaFoldDB" id="A0AAX0WP55"/>
<evidence type="ECO:0000313" key="2">
    <source>
        <dbReference type="Proteomes" id="UP000236075"/>
    </source>
</evidence>
<gene>
    <name evidence="1" type="ORF">CXT95_08900</name>
</gene>
<organism evidence="1 2">
    <name type="scientific">Akkermansia muciniphila</name>
    <dbReference type="NCBI Taxonomy" id="239935"/>
    <lineage>
        <taxon>Bacteria</taxon>
        <taxon>Pseudomonadati</taxon>
        <taxon>Verrucomicrobiota</taxon>
        <taxon>Verrucomicrobiia</taxon>
        <taxon>Verrucomicrobiales</taxon>
        <taxon>Akkermansiaceae</taxon>
        <taxon>Akkermansia</taxon>
    </lineage>
</organism>
<accession>A0AAX0WP55</accession>